<sequence>MQGTVRSFDPQSRSGTVLLDDGVELPYDADAFATSTVRHLRIGQRVQLQTTGEGADLRVTGVSIYTLHG</sequence>
<dbReference type="EMBL" id="JBHRZH010000008">
    <property type="protein sequence ID" value="MFC3761396.1"/>
    <property type="molecule type" value="Genomic_DNA"/>
</dbReference>
<evidence type="ECO:0000313" key="1">
    <source>
        <dbReference type="EMBL" id="MFC3761396.1"/>
    </source>
</evidence>
<dbReference type="RefSeq" id="WP_205118460.1">
    <property type="nucleotide sequence ID" value="NZ_JAFBCM010000001.1"/>
</dbReference>
<accession>A0ABV7Y7W1</accession>
<proteinExistence type="predicted"/>
<protein>
    <recommendedName>
        <fullName evidence="3">Cold-shock protein</fullName>
    </recommendedName>
</protein>
<keyword evidence="2" id="KW-1185">Reference proteome</keyword>
<organism evidence="1 2">
    <name type="scientific">Tenggerimyces flavus</name>
    <dbReference type="NCBI Taxonomy" id="1708749"/>
    <lineage>
        <taxon>Bacteria</taxon>
        <taxon>Bacillati</taxon>
        <taxon>Actinomycetota</taxon>
        <taxon>Actinomycetes</taxon>
        <taxon>Propionibacteriales</taxon>
        <taxon>Nocardioidaceae</taxon>
        <taxon>Tenggerimyces</taxon>
    </lineage>
</organism>
<name>A0ABV7Y7W1_9ACTN</name>
<dbReference type="Proteomes" id="UP001595699">
    <property type="component" value="Unassembled WGS sequence"/>
</dbReference>
<gene>
    <name evidence="1" type="ORF">ACFOUW_11145</name>
</gene>
<comment type="caution">
    <text evidence="1">The sequence shown here is derived from an EMBL/GenBank/DDBJ whole genome shotgun (WGS) entry which is preliminary data.</text>
</comment>
<evidence type="ECO:0000313" key="2">
    <source>
        <dbReference type="Proteomes" id="UP001595699"/>
    </source>
</evidence>
<reference evidence="2" key="1">
    <citation type="journal article" date="2019" name="Int. J. Syst. Evol. Microbiol.">
        <title>The Global Catalogue of Microorganisms (GCM) 10K type strain sequencing project: providing services to taxonomists for standard genome sequencing and annotation.</title>
        <authorList>
            <consortium name="The Broad Institute Genomics Platform"/>
            <consortium name="The Broad Institute Genome Sequencing Center for Infectious Disease"/>
            <person name="Wu L."/>
            <person name="Ma J."/>
        </authorList>
    </citation>
    <scope>NUCLEOTIDE SEQUENCE [LARGE SCALE GENOMIC DNA]</scope>
    <source>
        <strain evidence="2">CGMCC 4.7241</strain>
    </source>
</reference>
<evidence type="ECO:0008006" key="3">
    <source>
        <dbReference type="Google" id="ProtNLM"/>
    </source>
</evidence>